<dbReference type="EMBL" id="SZYD01000003">
    <property type="protein sequence ID" value="KAD6796304.1"/>
    <property type="molecule type" value="Genomic_DNA"/>
</dbReference>
<name>A0A5N6PQV7_9ASTR</name>
<dbReference type="Gene3D" id="3.30.40.10">
    <property type="entry name" value="Zinc/RING finger domain, C3HC4 (zinc finger)"/>
    <property type="match status" value="2"/>
</dbReference>
<evidence type="ECO:0000256" key="2">
    <source>
        <dbReference type="SAM" id="Phobius"/>
    </source>
</evidence>
<dbReference type="GO" id="GO:0005739">
    <property type="term" value="C:mitochondrion"/>
    <property type="evidence" value="ECO:0007669"/>
    <property type="project" value="TreeGrafter"/>
</dbReference>
<evidence type="ECO:0000313" key="3">
    <source>
        <dbReference type="EMBL" id="KAD6796304.1"/>
    </source>
</evidence>
<keyword evidence="4" id="KW-1185">Reference proteome</keyword>
<gene>
    <name evidence="3" type="ORF">E3N88_07200</name>
</gene>
<dbReference type="AlphaFoldDB" id="A0A5N6PQV7"/>
<feature type="compositionally biased region" description="Basic and acidic residues" evidence="1">
    <location>
        <begin position="219"/>
        <end position="230"/>
    </location>
</feature>
<dbReference type="PANTHER" id="PTHR16295:SF10">
    <property type="entry name" value="EXPRESSED PROTEIN"/>
    <property type="match status" value="1"/>
</dbReference>
<dbReference type="PANTHER" id="PTHR16295">
    <property type="entry name" value="TRAF-TYPE ZINC FINGER PROTEIN-RELATED"/>
    <property type="match status" value="1"/>
</dbReference>
<keyword evidence="2" id="KW-0812">Transmembrane</keyword>
<dbReference type="OrthoDB" id="193703at2759"/>
<keyword evidence="2" id="KW-0472">Membrane</keyword>
<evidence type="ECO:0008006" key="5">
    <source>
        <dbReference type="Google" id="ProtNLM"/>
    </source>
</evidence>
<reference evidence="3 4" key="1">
    <citation type="submission" date="2019-05" db="EMBL/GenBank/DDBJ databases">
        <title>Mikania micrantha, genome provides insights into the molecular mechanism of rapid growth.</title>
        <authorList>
            <person name="Liu B."/>
        </authorList>
    </citation>
    <scope>NUCLEOTIDE SEQUENCE [LARGE SCALE GENOMIC DNA]</scope>
    <source>
        <strain evidence="3">NLD-2019</strain>
        <tissue evidence="3">Leaf</tissue>
    </source>
</reference>
<keyword evidence="2" id="KW-1133">Transmembrane helix</keyword>
<sequence>MVKSQNYSSLSIQSSYLKKKNQIAKLDSLLWIWYQIELNCSLFIRKIFNFGKSKRSVPKFEETSSIETMAVTSDQDDATKICSHCDRAIPSTNMELHYFHCSRNLEKCKICGDMVPKKLAVEHYSTTHAPVSCSQCNETMEPRDLAVHEGEKCPQRITTCDYCEFPLPAIDLSKHQEVCGNRTELCQLCNRYIRLREKLAHELSCNGVTLTNSTPETSRATREAERENGPRRRQPPHNLSTRRLIFTIAITGIAILLGSFIFQNQPDQPELR</sequence>
<proteinExistence type="predicted"/>
<accession>A0A5N6PQV7</accession>
<dbReference type="InterPro" id="IPR051986">
    <property type="entry name" value="Innate_Immune_Apopt_Reg"/>
</dbReference>
<comment type="caution">
    <text evidence="3">The sequence shown here is derived from an EMBL/GenBank/DDBJ whole genome shotgun (WGS) entry which is preliminary data.</text>
</comment>
<feature type="region of interest" description="Disordered" evidence="1">
    <location>
        <begin position="210"/>
        <end position="238"/>
    </location>
</feature>
<protein>
    <recommendedName>
        <fullName evidence="5">TRAF-type domain-containing protein</fullName>
    </recommendedName>
</protein>
<evidence type="ECO:0000313" key="4">
    <source>
        <dbReference type="Proteomes" id="UP000326396"/>
    </source>
</evidence>
<feature type="transmembrane region" description="Helical" evidence="2">
    <location>
        <begin position="244"/>
        <end position="262"/>
    </location>
</feature>
<dbReference type="Proteomes" id="UP000326396">
    <property type="component" value="Linkage Group LG11"/>
</dbReference>
<organism evidence="3 4">
    <name type="scientific">Mikania micrantha</name>
    <name type="common">bitter vine</name>
    <dbReference type="NCBI Taxonomy" id="192012"/>
    <lineage>
        <taxon>Eukaryota</taxon>
        <taxon>Viridiplantae</taxon>
        <taxon>Streptophyta</taxon>
        <taxon>Embryophyta</taxon>
        <taxon>Tracheophyta</taxon>
        <taxon>Spermatophyta</taxon>
        <taxon>Magnoliopsida</taxon>
        <taxon>eudicotyledons</taxon>
        <taxon>Gunneridae</taxon>
        <taxon>Pentapetalae</taxon>
        <taxon>asterids</taxon>
        <taxon>campanulids</taxon>
        <taxon>Asterales</taxon>
        <taxon>Asteraceae</taxon>
        <taxon>Asteroideae</taxon>
        <taxon>Heliantheae alliance</taxon>
        <taxon>Eupatorieae</taxon>
        <taxon>Mikania</taxon>
    </lineage>
</organism>
<dbReference type="InterPro" id="IPR013083">
    <property type="entry name" value="Znf_RING/FYVE/PHD"/>
</dbReference>
<evidence type="ECO:0000256" key="1">
    <source>
        <dbReference type="SAM" id="MobiDB-lite"/>
    </source>
</evidence>